<feature type="compositionally biased region" description="Polar residues" evidence="1">
    <location>
        <begin position="68"/>
        <end position="78"/>
    </location>
</feature>
<organism evidence="2 3">
    <name type="scientific">Araneus ventricosus</name>
    <name type="common">Orbweaver spider</name>
    <name type="synonym">Epeira ventricosa</name>
    <dbReference type="NCBI Taxonomy" id="182803"/>
    <lineage>
        <taxon>Eukaryota</taxon>
        <taxon>Metazoa</taxon>
        <taxon>Ecdysozoa</taxon>
        <taxon>Arthropoda</taxon>
        <taxon>Chelicerata</taxon>
        <taxon>Arachnida</taxon>
        <taxon>Araneae</taxon>
        <taxon>Araneomorphae</taxon>
        <taxon>Entelegynae</taxon>
        <taxon>Araneoidea</taxon>
        <taxon>Araneidae</taxon>
        <taxon>Araneus</taxon>
    </lineage>
</organism>
<comment type="caution">
    <text evidence="2">The sequence shown here is derived from an EMBL/GenBank/DDBJ whole genome shotgun (WGS) entry which is preliminary data.</text>
</comment>
<dbReference type="EMBL" id="BGPR01000961">
    <property type="protein sequence ID" value="GBM41379.1"/>
    <property type="molecule type" value="Genomic_DNA"/>
</dbReference>
<evidence type="ECO:0000256" key="1">
    <source>
        <dbReference type="SAM" id="MobiDB-lite"/>
    </source>
</evidence>
<protein>
    <submittedName>
        <fullName evidence="2">Uncharacterized protein</fullName>
    </submittedName>
</protein>
<dbReference type="AlphaFoldDB" id="A0A4Y2FLX7"/>
<reference evidence="2 3" key="1">
    <citation type="journal article" date="2019" name="Sci. Rep.">
        <title>Orb-weaving spider Araneus ventricosus genome elucidates the spidroin gene catalogue.</title>
        <authorList>
            <person name="Kono N."/>
            <person name="Nakamura H."/>
            <person name="Ohtoshi R."/>
            <person name="Moran D.A.P."/>
            <person name="Shinohara A."/>
            <person name="Yoshida Y."/>
            <person name="Fujiwara M."/>
            <person name="Mori M."/>
            <person name="Tomita M."/>
            <person name="Arakawa K."/>
        </authorList>
    </citation>
    <scope>NUCLEOTIDE SEQUENCE [LARGE SCALE GENOMIC DNA]</scope>
</reference>
<evidence type="ECO:0000313" key="2">
    <source>
        <dbReference type="EMBL" id="GBM41379.1"/>
    </source>
</evidence>
<dbReference type="Proteomes" id="UP000499080">
    <property type="component" value="Unassembled WGS sequence"/>
</dbReference>
<sequence length="78" mass="8728">MKFGAKGLKVVEFKRTQNPKLHPDSNLGPRCEASRRPKDLPILGPRVEGRNETRNLPCRGGGVKNRRNSATLSQKEHP</sequence>
<name>A0A4Y2FLX7_ARAVE</name>
<evidence type="ECO:0000313" key="3">
    <source>
        <dbReference type="Proteomes" id="UP000499080"/>
    </source>
</evidence>
<accession>A0A4Y2FLX7</accession>
<gene>
    <name evidence="2" type="ORF">AVEN_62674_1</name>
</gene>
<proteinExistence type="predicted"/>
<keyword evidence="3" id="KW-1185">Reference proteome</keyword>
<feature type="region of interest" description="Disordered" evidence="1">
    <location>
        <begin position="14"/>
        <end position="78"/>
    </location>
</feature>